<keyword evidence="12" id="KW-1185">Reference proteome</keyword>
<keyword evidence="3" id="KW-0479">Metal-binding</keyword>
<evidence type="ECO:0000256" key="4">
    <source>
        <dbReference type="ARBA" id="ARBA00022771"/>
    </source>
</evidence>
<dbReference type="InterPro" id="IPR000315">
    <property type="entry name" value="Znf_B-box"/>
</dbReference>
<keyword evidence="4 7" id="KW-0863">Zinc-finger</keyword>
<dbReference type="GO" id="GO:0008270">
    <property type="term" value="F:zinc ion binding"/>
    <property type="evidence" value="ECO:0007669"/>
    <property type="project" value="UniProtKB-KW"/>
</dbReference>
<dbReference type="Pfam" id="PF00643">
    <property type="entry name" value="zf-B_box"/>
    <property type="match status" value="1"/>
</dbReference>
<dbReference type="PROSITE" id="PS50119">
    <property type="entry name" value="ZF_BBOX"/>
    <property type="match status" value="2"/>
</dbReference>
<dbReference type="EMBL" id="LR743593">
    <property type="protein sequence ID" value="CAA2622663.1"/>
    <property type="molecule type" value="Genomic_DNA"/>
</dbReference>
<comment type="similarity">
    <text evidence="2">Belongs to the CONSTANS family.</text>
</comment>
<dbReference type="EMBL" id="CACRZD030000006">
    <property type="protein sequence ID" value="CAA6662295.1"/>
    <property type="molecule type" value="Genomic_DNA"/>
</dbReference>
<dbReference type="InterPro" id="IPR045281">
    <property type="entry name" value="CONSTANS-like"/>
</dbReference>
<evidence type="ECO:0000259" key="10">
    <source>
        <dbReference type="PROSITE" id="PS51017"/>
    </source>
</evidence>
<keyword evidence="5" id="KW-0862">Zinc</keyword>
<name>A0A7I8IXJ3_SPIIN</name>
<dbReference type="PANTHER" id="PTHR31319:SF77">
    <property type="entry name" value="ZINC FINGER PROTEIN CONSTANS-LIKE 4"/>
    <property type="match status" value="1"/>
</dbReference>
<dbReference type="PANTHER" id="PTHR31319">
    <property type="entry name" value="ZINC FINGER PROTEIN CONSTANS-LIKE 4"/>
    <property type="match status" value="1"/>
</dbReference>
<evidence type="ECO:0000256" key="3">
    <source>
        <dbReference type="ARBA" id="ARBA00022723"/>
    </source>
</evidence>
<evidence type="ECO:0000256" key="7">
    <source>
        <dbReference type="PROSITE-ProRule" id="PRU00024"/>
    </source>
</evidence>
<dbReference type="GO" id="GO:0009909">
    <property type="term" value="P:regulation of flower development"/>
    <property type="evidence" value="ECO:0007669"/>
    <property type="project" value="InterPro"/>
</dbReference>
<dbReference type="PROSITE" id="PS51017">
    <property type="entry name" value="CCT"/>
    <property type="match status" value="1"/>
</dbReference>
<feature type="domain" description="B box-type" evidence="9">
    <location>
        <begin position="6"/>
        <end position="50"/>
    </location>
</feature>
<evidence type="ECO:0000256" key="8">
    <source>
        <dbReference type="PROSITE-ProRule" id="PRU00357"/>
    </source>
</evidence>
<sequence length="178" mass="19432">MGGEVKVKSYCDACRGSPGLLFCRVHAAFLCAACDGHLHGGAARHERVWVCEICERAPAVVTCKADAAALCAACDSDVHSASTLSRRHQRFPVAPSPSPSLETATPSAEEIEAVETSEDGGGWAAPLVAGAVDREARVMRYREKRRNRRFEKIIRYASRKAYAESRRRVKGRFVKDGI</sequence>
<gene>
    <name evidence="11" type="ORF">SI7747_06008688</name>
</gene>
<dbReference type="GO" id="GO:0005634">
    <property type="term" value="C:nucleus"/>
    <property type="evidence" value="ECO:0007669"/>
    <property type="project" value="UniProtKB-SubCell"/>
</dbReference>
<organism evidence="11">
    <name type="scientific">Spirodela intermedia</name>
    <name type="common">Intermediate duckweed</name>
    <dbReference type="NCBI Taxonomy" id="51605"/>
    <lineage>
        <taxon>Eukaryota</taxon>
        <taxon>Viridiplantae</taxon>
        <taxon>Streptophyta</taxon>
        <taxon>Embryophyta</taxon>
        <taxon>Tracheophyta</taxon>
        <taxon>Spermatophyta</taxon>
        <taxon>Magnoliopsida</taxon>
        <taxon>Liliopsida</taxon>
        <taxon>Araceae</taxon>
        <taxon>Lemnoideae</taxon>
        <taxon>Spirodela</taxon>
    </lineage>
</organism>
<accession>A0A7I8IXJ3</accession>
<dbReference type="SMART" id="SM00336">
    <property type="entry name" value="BBOX"/>
    <property type="match status" value="2"/>
</dbReference>
<evidence type="ECO:0000259" key="9">
    <source>
        <dbReference type="PROSITE" id="PS50119"/>
    </source>
</evidence>
<protein>
    <submittedName>
        <fullName evidence="11">Uncharacterized protein</fullName>
    </submittedName>
</protein>
<evidence type="ECO:0000313" key="12">
    <source>
        <dbReference type="Proteomes" id="UP001189122"/>
    </source>
</evidence>
<evidence type="ECO:0000313" key="11">
    <source>
        <dbReference type="EMBL" id="CAA2622663.1"/>
    </source>
</evidence>
<comment type="subcellular location">
    <subcellularLocation>
        <location evidence="1 8">Nucleus</location>
    </subcellularLocation>
</comment>
<dbReference type="InterPro" id="IPR010402">
    <property type="entry name" value="CCT_domain"/>
</dbReference>
<dbReference type="GO" id="GO:0003700">
    <property type="term" value="F:DNA-binding transcription factor activity"/>
    <property type="evidence" value="ECO:0007669"/>
    <property type="project" value="TreeGrafter"/>
</dbReference>
<dbReference type="CDD" id="cd19821">
    <property type="entry name" value="Bbox1_BBX-like"/>
    <property type="match status" value="1"/>
</dbReference>
<dbReference type="InterPro" id="IPR049808">
    <property type="entry name" value="CONSTANS-like_Bbox1"/>
</dbReference>
<evidence type="ECO:0000256" key="6">
    <source>
        <dbReference type="ARBA" id="ARBA00023242"/>
    </source>
</evidence>
<keyword evidence="6 8" id="KW-0539">Nucleus</keyword>
<proteinExistence type="inferred from homology"/>
<evidence type="ECO:0000256" key="2">
    <source>
        <dbReference type="ARBA" id="ARBA00010024"/>
    </source>
</evidence>
<evidence type="ECO:0000256" key="5">
    <source>
        <dbReference type="ARBA" id="ARBA00022833"/>
    </source>
</evidence>
<dbReference type="AlphaFoldDB" id="A0A7I8IXJ3"/>
<evidence type="ECO:0000256" key="1">
    <source>
        <dbReference type="ARBA" id="ARBA00004123"/>
    </source>
</evidence>
<feature type="domain" description="B box-type" evidence="9">
    <location>
        <begin position="46"/>
        <end position="93"/>
    </location>
</feature>
<reference evidence="11 12" key="1">
    <citation type="submission" date="2019-12" db="EMBL/GenBank/DDBJ databases">
        <authorList>
            <person name="Scholz U."/>
            <person name="Mascher M."/>
            <person name="Fiebig A."/>
        </authorList>
    </citation>
    <scope>NUCLEOTIDE SEQUENCE</scope>
</reference>
<dbReference type="Pfam" id="PF06203">
    <property type="entry name" value="CCT"/>
    <property type="match status" value="1"/>
</dbReference>
<feature type="domain" description="CCT" evidence="10">
    <location>
        <begin position="134"/>
        <end position="176"/>
    </location>
</feature>
<dbReference type="Proteomes" id="UP001189122">
    <property type="component" value="Unassembled WGS sequence"/>
</dbReference>